<reference evidence="2 3" key="1">
    <citation type="submission" date="2024-02" db="EMBL/GenBank/DDBJ databases">
        <title>De novo assembly and annotation of 12 fungi associated with fruit tree decline syndrome in Ontario, Canada.</title>
        <authorList>
            <person name="Sulman M."/>
            <person name="Ellouze W."/>
            <person name="Ilyukhin E."/>
        </authorList>
    </citation>
    <scope>NUCLEOTIDE SEQUENCE [LARGE SCALE GENOMIC DNA]</scope>
    <source>
        <strain evidence="2 3">M97-236</strain>
    </source>
</reference>
<evidence type="ECO:0000313" key="3">
    <source>
        <dbReference type="Proteomes" id="UP001521222"/>
    </source>
</evidence>
<name>A0ABR3REY4_9PLEO</name>
<feature type="compositionally biased region" description="Polar residues" evidence="1">
    <location>
        <begin position="151"/>
        <end position="166"/>
    </location>
</feature>
<protein>
    <submittedName>
        <fullName evidence="2">Uncharacterized protein</fullName>
    </submittedName>
</protein>
<sequence>MSATRELDELRKQLETLQRSHDTLLKSLSASNGSFEPSDVPRLRRNATQRGDAVFADTSTLSDDSSDDDDDYFVQDELPSQSFDHEHLREHLRNHNWDEHGREILASLVSDPAKLSKQPHLFHLGPGPAEDRKSIMSDKMDTLSLWKSARRTTQCPKPQKSGTRSE</sequence>
<comment type="caution">
    <text evidence="2">The sequence shown here is derived from an EMBL/GenBank/DDBJ whole genome shotgun (WGS) entry which is preliminary data.</text>
</comment>
<evidence type="ECO:0000313" key="2">
    <source>
        <dbReference type="EMBL" id="KAL1603005.1"/>
    </source>
</evidence>
<keyword evidence="3" id="KW-1185">Reference proteome</keyword>
<dbReference type="Proteomes" id="UP001521222">
    <property type="component" value="Unassembled WGS sequence"/>
</dbReference>
<proteinExistence type="predicted"/>
<dbReference type="EMBL" id="JAKIXB020000013">
    <property type="protein sequence ID" value="KAL1603005.1"/>
    <property type="molecule type" value="Genomic_DNA"/>
</dbReference>
<accession>A0ABR3REY4</accession>
<feature type="region of interest" description="Disordered" evidence="1">
    <location>
        <begin position="28"/>
        <end position="69"/>
    </location>
</feature>
<evidence type="ECO:0000256" key="1">
    <source>
        <dbReference type="SAM" id="MobiDB-lite"/>
    </source>
</evidence>
<feature type="region of interest" description="Disordered" evidence="1">
    <location>
        <begin position="146"/>
        <end position="166"/>
    </location>
</feature>
<gene>
    <name evidence="2" type="ORF">SLS59_004661</name>
</gene>
<organism evidence="2 3">
    <name type="scientific">Nothophoma quercina</name>
    <dbReference type="NCBI Taxonomy" id="749835"/>
    <lineage>
        <taxon>Eukaryota</taxon>
        <taxon>Fungi</taxon>
        <taxon>Dikarya</taxon>
        <taxon>Ascomycota</taxon>
        <taxon>Pezizomycotina</taxon>
        <taxon>Dothideomycetes</taxon>
        <taxon>Pleosporomycetidae</taxon>
        <taxon>Pleosporales</taxon>
        <taxon>Pleosporineae</taxon>
        <taxon>Didymellaceae</taxon>
        <taxon>Nothophoma</taxon>
    </lineage>
</organism>